<dbReference type="Pfam" id="PF25019">
    <property type="entry name" value="LRR_R13L1-DRL21"/>
    <property type="match status" value="1"/>
</dbReference>
<dbReference type="EnsemblPlants" id="KEH33348">
    <property type="protein sequence ID" value="KEH33348"/>
    <property type="gene ID" value="MTR_3g436130"/>
</dbReference>
<accession>A0A072UWE1</accession>
<evidence type="ECO:0000313" key="2">
    <source>
        <dbReference type="EMBL" id="KEH33348.1"/>
    </source>
</evidence>
<keyword evidence="4" id="KW-1185">Reference proteome</keyword>
<proteinExistence type="predicted"/>
<reference evidence="2 4" key="2">
    <citation type="journal article" date="2014" name="BMC Genomics">
        <title>An improved genome release (version Mt4.0) for the model legume Medicago truncatula.</title>
        <authorList>
            <person name="Tang H."/>
            <person name="Krishnakumar V."/>
            <person name="Bidwell S."/>
            <person name="Rosen B."/>
            <person name="Chan A."/>
            <person name="Zhou S."/>
            <person name="Gentzbittel L."/>
            <person name="Childs K.L."/>
            <person name="Yandell M."/>
            <person name="Gundlach H."/>
            <person name="Mayer K.F."/>
            <person name="Schwartz D.C."/>
            <person name="Town C.D."/>
        </authorList>
    </citation>
    <scope>GENOME REANNOTATION</scope>
    <source>
        <strain evidence="2">A17</strain>
        <strain evidence="3 4">cv. Jemalong A17</strain>
    </source>
</reference>
<protein>
    <submittedName>
        <fullName evidence="2">LRR and NB-ARC domain disease resistance protein, putative</fullName>
    </submittedName>
</protein>
<name>A0A072UWE1_MEDTR</name>
<dbReference type="PANTHER" id="PTHR47186:SF18">
    <property type="entry name" value="RX N-TERMINAL DOMAIN-CONTAINING PROTEIN"/>
    <property type="match status" value="1"/>
</dbReference>
<reference evidence="3" key="3">
    <citation type="submission" date="2015-04" db="UniProtKB">
        <authorList>
            <consortium name="EnsemblPlants"/>
        </authorList>
    </citation>
    <scope>IDENTIFICATION</scope>
    <source>
        <strain evidence="3">cv. Jemalong A17</strain>
    </source>
</reference>
<dbReference type="AlphaFoldDB" id="A0A072UWE1"/>
<dbReference type="InterPro" id="IPR056789">
    <property type="entry name" value="LRR_R13L1-DRL21"/>
</dbReference>
<evidence type="ECO:0000259" key="1">
    <source>
        <dbReference type="Pfam" id="PF25019"/>
    </source>
</evidence>
<reference evidence="2 4" key="1">
    <citation type="journal article" date="2011" name="Nature">
        <title>The Medicago genome provides insight into the evolution of rhizobial symbioses.</title>
        <authorList>
            <person name="Young N.D."/>
            <person name="Debelle F."/>
            <person name="Oldroyd G.E."/>
            <person name="Geurts R."/>
            <person name="Cannon S.B."/>
            <person name="Udvardi M.K."/>
            <person name="Benedito V.A."/>
            <person name="Mayer K.F."/>
            <person name="Gouzy J."/>
            <person name="Schoof H."/>
            <person name="Van de Peer Y."/>
            <person name="Proost S."/>
            <person name="Cook D.R."/>
            <person name="Meyers B.C."/>
            <person name="Spannagl M."/>
            <person name="Cheung F."/>
            <person name="De Mita S."/>
            <person name="Krishnakumar V."/>
            <person name="Gundlach H."/>
            <person name="Zhou S."/>
            <person name="Mudge J."/>
            <person name="Bharti A.K."/>
            <person name="Murray J.D."/>
            <person name="Naoumkina M.A."/>
            <person name="Rosen B."/>
            <person name="Silverstein K.A."/>
            <person name="Tang H."/>
            <person name="Rombauts S."/>
            <person name="Zhao P.X."/>
            <person name="Zhou P."/>
            <person name="Barbe V."/>
            <person name="Bardou P."/>
            <person name="Bechner M."/>
            <person name="Bellec A."/>
            <person name="Berger A."/>
            <person name="Berges H."/>
            <person name="Bidwell S."/>
            <person name="Bisseling T."/>
            <person name="Choisne N."/>
            <person name="Couloux A."/>
            <person name="Denny R."/>
            <person name="Deshpande S."/>
            <person name="Dai X."/>
            <person name="Doyle J.J."/>
            <person name="Dudez A.M."/>
            <person name="Farmer A.D."/>
            <person name="Fouteau S."/>
            <person name="Franken C."/>
            <person name="Gibelin C."/>
            <person name="Gish J."/>
            <person name="Goldstein S."/>
            <person name="Gonzalez A.J."/>
            <person name="Green P.J."/>
            <person name="Hallab A."/>
            <person name="Hartog M."/>
            <person name="Hua A."/>
            <person name="Humphray S.J."/>
            <person name="Jeong D.H."/>
            <person name="Jing Y."/>
            <person name="Jocker A."/>
            <person name="Kenton S.M."/>
            <person name="Kim D.J."/>
            <person name="Klee K."/>
            <person name="Lai H."/>
            <person name="Lang C."/>
            <person name="Lin S."/>
            <person name="Macmil S.L."/>
            <person name="Magdelenat G."/>
            <person name="Matthews L."/>
            <person name="McCorrison J."/>
            <person name="Monaghan E.L."/>
            <person name="Mun J.H."/>
            <person name="Najar F.Z."/>
            <person name="Nicholson C."/>
            <person name="Noirot C."/>
            <person name="O'Bleness M."/>
            <person name="Paule C.R."/>
            <person name="Poulain J."/>
            <person name="Prion F."/>
            <person name="Qin B."/>
            <person name="Qu C."/>
            <person name="Retzel E.F."/>
            <person name="Riddle C."/>
            <person name="Sallet E."/>
            <person name="Samain S."/>
            <person name="Samson N."/>
            <person name="Sanders I."/>
            <person name="Saurat O."/>
            <person name="Scarpelli C."/>
            <person name="Schiex T."/>
            <person name="Segurens B."/>
            <person name="Severin A.J."/>
            <person name="Sherrier D.J."/>
            <person name="Shi R."/>
            <person name="Sims S."/>
            <person name="Singer S.R."/>
            <person name="Sinharoy S."/>
            <person name="Sterck L."/>
            <person name="Viollet A."/>
            <person name="Wang B.B."/>
            <person name="Wang K."/>
            <person name="Wang M."/>
            <person name="Wang X."/>
            <person name="Warfsmann J."/>
            <person name="Weissenbach J."/>
            <person name="White D.D."/>
            <person name="White J.D."/>
            <person name="Wiley G.B."/>
            <person name="Wincker P."/>
            <person name="Xing Y."/>
            <person name="Yang L."/>
            <person name="Yao Z."/>
            <person name="Ying F."/>
            <person name="Zhai J."/>
            <person name="Zhou L."/>
            <person name="Zuber A."/>
            <person name="Denarie J."/>
            <person name="Dixon R.A."/>
            <person name="May G.D."/>
            <person name="Schwartz D.C."/>
            <person name="Rogers J."/>
            <person name="Quetier F."/>
            <person name="Town C.D."/>
            <person name="Roe B.A."/>
        </authorList>
    </citation>
    <scope>NUCLEOTIDE SEQUENCE [LARGE SCALE GENOMIC DNA]</scope>
    <source>
        <strain evidence="2">A17</strain>
        <strain evidence="3 4">cv. Jemalong A17</strain>
    </source>
</reference>
<dbReference type="HOGENOM" id="CLU_1597156_0_0_1"/>
<evidence type="ECO:0000313" key="4">
    <source>
        <dbReference type="Proteomes" id="UP000002051"/>
    </source>
</evidence>
<dbReference type="EMBL" id="CM001219">
    <property type="protein sequence ID" value="KEH33348.1"/>
    <property type="molecule type" value="Genomic_DNA"/>
</dbReference>
<dbReference type="Gene3D" id="3.80.10.10">
    <property type="entry name" value="Ribonuclease Inhibitor"/>
    <property type="match status" value="1"/>
</dbReference>
<dbReference type="PANTHER" id="PTHR47186">
    <property type="entry name" value="LEUCINE-RICH REPEAT-CONTAINING PROTEIN 57"/>
    <property type="match status" value="1"/>
</dbReference>
<dbReference type="InterPro" id="IPR032675">
    <property type="entry name" value="LRR_dom_sf"/>
</dbReference>
<organism evidence="2 4">
    <name type="scientific">Medicago truncatula</name>
    <name type="common">Barrel medic</name>
    <name type="synonym">Medicago tribuloides</name>
    <dbReference type="NCBI Taxonomy" id="3880"/>
    <lineage>
        <taxon>Eukaryota</taxon>
        <taxon>Viridiplantae</taxon>
        <taxon>Streptophyta</taxon>
        <taxon>Embryophyta</taxon>
        <taxon>Tracheophyta</taxon>
        <taxon>Spermatophyta</taxon>
        <taxon>Magnoliopsida</taxon>
        <taxon>eudicotyledons</taxon>
        <taxon>Gunneridae</taxon>
        <taxon>Pentapetalae</taxon>
        <taxon>rosids</taxon>
        <taxon>fabids</taxon>
        <taxon>Fabales</taxon>
        <taxon>Fabaceae</taxon>
        <taxon>Papilionoideae</taxon>
        <taxon>50 kb inversion clade</taxon>
        <taxon>NPAAA clade</taxon>
        <taxon>Hologalegina</taxon>
        <taxon>IRL clade</taxon>
        <taxon>Trifolieae</taxon>
        <taxon>Medicago</taxon>
    </lineage>
</organism>
<sequence length="191" mass="21793">MRSLRHELDSEEVKTLKLDISETNIKELPKQIVRLESLRTLTCFVVGKLHVGLSIKELRKFPQLQGKLTILNLHNVNDDMKAYDADLKSKIEELVLEWGKQAEDSQTEKDVLDALRPSINLRKLDINLYRGTSFPSWLGDSLFSNIVSVRITNCSYCMTLPPLGKLPSLKDLVISDMRMLETIGPEFYGMT</sequence>
<evidence type="ECO:0000313" key="3">
    <source>
        <dbReference type="EnsemblPlants" id="KEH33348"/>
    </source>
</evidence>
<dbReference type="STRING" id="3880.A0A072UWE1"/>
<dbReference type="Proteomes" id="UP000002051">
    <property type="component" value="Chromosome 3"/>
</dbReference>
<dbReference type="SUPFAM" id="SSF52058">
    <property type="entry name" value="L domain-like"/>
    <property type="match status" value="1"/>
</dbReference>
<gene>
    <name evidence="2" type="ordered locus">MTR_3g436130</name>
</gene>
<feature type="domain" description="R13L1/DRL21-like LRR repeat region" evidence="1">
    <location>
        <begin position="55"/>
        <end position="177"/>
    </location>
</feature>